<protein>
    <submittedName>
        <fullName evidence="1">Periplasmic heavy metal sensor</fullName>
    </submittedName>
</protein>
<dbReference type="AlphaFoldDB" id="A0A845HZJ7"/>
<dbReference type="InterPro" id="IPR012899">
    <property type="entry name" value="LTXXQ"/>
</dbReference>
<dbReference type="EMBL" id="WWCL01000002">
    <property type="protein sequence ID" value="MYN45227.1"/>
    <property type="molecule type" value="Genomic_DNA"/>
</dbReference>
<gene>
    <name evidence="1" type="ORF">GTP23_09150</name>
</gene>
<proteinExistence type="predicted"/>
<reference evidence="1" key="1">
    <citation type="submission" date="2019-12" db="EMBL/GenBank/DDBJ databases">
        <title>Novel species isolated from a subtropical stream in China.</title>
        <authorList>
            <person name="Lu H."/>
        </authorList>
    </citation>
    <scope>NUCLEOTIDE SEQUENCE [LARGE SCALE GENOMIC DNA]</scope>
    <source>
        <strain evidence="1">FT93W</strain>
    </source>
</reference>
<sequence length="156" mass="17134">MSIFNRQTLAAFLLGTTLTVGLGAYAVERHMGGHGPAMAAGDHMERMLKHLYVEVDATDAQKAKIEPLVKAAMDDLKPMHEQLFQIHKQVTSLLAAPTINRAELEKTRASGIALADQASIRVVKLLADIGDNLTPAQRQKLAERLNHMHERRHNGG</sequence>
<dbReference type="Gene3D" id="1.20.120.1490">
    <property type="match status" value="1"/>
</dbReference>
<dbReference type="InterPro" id="IPR025961">
    <property type="entry name" value="Metal_resist"/>
</dbReference>
<dbReference type="RefSeq" id="WP_161034895.1">
    <property type="nucleotide sequence ID" value="NZ_WWCL01000002.1"/>
</dbReference>
<dbReference type="CDD" id="cd09916">
    <property type="entry name" value="CpxP_like"/>
    <property type="match status" value="1"/>
</dbReference>
<dbReference type="Pfam" id="PF13801">
    <property type="entry name" value="Metal_resist"/>
    <property type="match status" value="1"/>
</dbReference>
<name>A0A845HZJ7_9BURK</name>
<comment type="caution">
    <text evidence="1">The sequence shown here is derived from an EMBL/GenBank/DDBJ whole genome shotgun (WGS) entry which is preliminary data.</text>
</comment>
<accession>A0A845HZJ7</accession>
<organism evidence="1 2">
    <name type="scientific">Duganella fentianensis</name>
    <dbReference type="NCBI Taxonomy" id="2692177"/>
    <lineage>
        <taxon>Bacteria</taxon>
        <taxon>Pseudomonadati</taxon>
        <taxon>Pseudomonadota</taxon>
        <taxon>Betaproteobacteria</taxon>
        <taxon>Burkholderiales</taxon>
        <taxon>Oxalobacteraceae</taxon>
        <taxon>Telluria group</taxon>
        <taxon>Duganella</taxon>
    </lineage>
</organism>
<keyword evidence="2" id="KW-1185">Reference proteome</keyword>
<dbReference type="GO" id="GO:0042597">
    <property type="term" value="C:periplasmic space"/>
    <property type="evidence" value="ECO:0007669"/>
    <property type="project" value="InterPro"/>
</dbReference>
<dbReference type="Proteomes" id="UP000444316">
    <property type="component" value="Unassembled WGS sequence"/>
</dbReference>
<evidence type="ECO:0000313" key="1">
    <source>
        <dbReference type="EMBL" id="MYN45227.1"/>
    </source>
</evidence>
<evidence type="ECO:0000313" key="2">
    <source>
        <dbReference type="Proteomes" id="UP000444316"/>
    </source>
</evidence>